<gene>
    <name evidence="2" type="ORF">VNO80_03712</name>
</gene>
<dbReference type="AlphaFoldDB" id="A0AAN9RRR6"/>
<dbReference type="EMBL" id="JAYMYR010000002">
    <property type="protein sequence ID" value="KAK7378273.1"/>
    <property type="molecule type" value="Genomic_DNA"/>
</dbReference>
<evidence type="ECO:0000256" key="1">
    <source>
        <dbReference type="SAM" id="Phobius"/>
    </source>
</evidence>
<proteinExistence type="predicted"/>
<keyword evidence="1" id="KW-0812">Transmembrane</keyword>
<evidence type="ECO:0000313" key="2">
    <source>
        <dbReference type="EMBL" id="KAK7378273.1"/>
    </source>
</evidence>
<reference evidence="2 3" key="1">
    <citation type="submission" date="2024-01" db="EMBL/GenBank/DDBJ databases">
        <title>The genomes of 5 underutilized Papilionoideae crops provide insights into root nodulation and disease resistanc.</title>
        <authorList>
            <person name="Jiang F."/>
        </authorList>
    </citation>
    <scope>NUCLEOTIDE SEQUENCE [LARGE SCALE GENOMIC DNA]</scope>
    <source>
        <strain evidence="2">JINMINGXINNONG_FW02</strain>
        <tissue evidence="2">Leaves</tissue>
    </source>
</reference>
<keyword evidence="1" id="KW-0472">Membrane</keyword>
<protein>
    <submittedName>
        <fullName evidence="2">Uncharacterized protein</fullName>
    </submittedName>
</protein>
<evidence type="ECO:0000313" key="3">
    <source>
        <dbReference type="Proteomes" id="UP001374584"/>
    </source>
</evidence>
<keyword evidence="3" id="KW-1185">Reference proteome</keyword>
<name>A0AAN9RRR6_PHACN</name>
<comment type="caution">
    <text evidence="2">The sequence shown here is derived from an EMBL/GenBank/DDBJ whole genome shotgun (WGS) entry which is preliminary data.</text>
</comment>
<organism evidence="2 3">
    <name type="scientific">Phaseolus coccineus</name>
    <name type="common">Scarlet runner bean</name>
    <name type="synonym">Phaseolus multiflorus</name>
    <dbReference type="NCBI Taxonomy" id="3886"/>
    <lineage>
        <taxon>Eukaryota</taxon>
        <taxon>Viridiplantae</taxon>
        <taxon>Streptophyta</taxon>
        <taxon>Embryophyta</taxon>
        <taxon>Tracheophyta</taxon>
        <taxon>Spermatophyta</taxon>
        <taxon>Magnoliopsida</taxon>
        <taxon>eudicotyledons</taxon>
        <taxon>Gunneridae</taxon>
        <taxon>Pentapetalae</taxon>
        <taxon>rosids</taxon>
        <taxon>fabids</taxon>
        <taxon>Fabales</taxon>
        <taxon>Fabaceae</taxon>
        <taxon>Papilionoideae</taxon>
        <taxon>50 kb inversion clade</taxon>
        <taxon>NPAAA clade</taxon>
        <taxon>indigoferoid/millettioid clade</taxon>
        <taxon>Phaseoleae</taxon>
        <taxon>Phaseolus</taxon>
    </lineage>
</organism>
<dbReference type="Proteomes" id="UP001374584">
    <property type="component" value="Unassembled WGS sequence"/>
</dbReference>
<accession>A0AAN9RRR6</accession>
<feature type="transmembrane region" description="Helical" evidence="1">
    <location>
        <begin position="12"/>
        <end position="29"/>
    </location>
</feature>
<keyword evidence="1" id="KW-1133">Transmembrane helix</keyword>
<sequence length="85" mass="9718">MYLRFWLNEGGRKILFLHSCVFLLVYYLFPLCRVLEFFCLVAVNIKSHVNQVARCLPCNRYTLYLSKEIAGLAENIGGNQATLGA</sequence>